<dbReference type="Pfam" id="PF00440">
    <property type="entry name" value="TetR_N"/>
    <property type="match status" value="1"/>
</dbReference>
<name>F0IXD0_ACIMA</name>
<keyword evidence="3" id="KW-0804">Transcription</keyword>
<dbReference type="PANTHER" id="PTHR47506:SF1">
    <property type="entry name" value="HTH-TYPE TRANSCRIPTIONAL REGULATOR YJDC"/>
    <property type="match status" value="1"/>
</dbReference>
<dbReference type="InterPro" id="IPR036271">
    <property type="entry name" value="Tet_transcr_reg_TetR-rel_C_sf"/>
</dbReference>
<dbReference type="GO" id="GO:0003677">
    <property type="term" value="F:DNA binding"/>
    <property type="evidence" value="ECO:0007669"/>
    <property type="project" value="UniProtKB-UniRule"/>
</dbReference>
<dbReference type="InterPro" id="IPR001647">
    <property type="entry name" value="HTH_TetR"/>
</dbReference>
<keyword evidence="5" id="KW-1185">Reference proteome</keyword>
<proteinExistence type="predicted"/>
<gene>
    <name evidence="4" type="ordered locus">ACMV_11930</name>
</gene>
<evidence type="ECO:0000313" key="5">
    <source>
        <dbReference type="Proteomes" id="UP000007100"/>
    </source>
</evidence>
<dbReference type="SUPFAM" id="SSF46689">
    <property type="entry name" value="Homeodomain-like"/>
    <property type="match status" value="1"/>
</dbReference>
<dbReference type="InterPro" id="IPR009057">
    <property type="entry name" value="Homeodomain-like_sf"/>
</dbReference>
<dbReference type="KEGG" id="amv:ACMV_11930"/>
<dbReference type="Gene3D" id="1.10.357.10">
    <property type="entry name" value="Tetracycline Repressor, domain 2"/>
    <property type="match status" value="1"/>
</dbReference>
<sequence length="191" mass="20765">MRTINQRADVVPLLGEVFREFGYEGASLSRITGRTGLGKGSLYHFFPGGKEEMAQAVLADVDAWFERHVFAPLRDEAPEVAPGAAIEGMWDAVTAYFRSGARICLVGAFALDGTRDRFADAVSGYFVRWIAALRDALVRRGWAPAEAAARAEEAVLGIQGALVLARATGDQAVFVRAIERLRLRLRPAAQS</sequence>
<evidence type="ECO:0000256" key="2">
    <source>
        <dbReference type="ARBA" id="ARBA00023125"/>
    </source>
</evidence>
<protein>
    <submittedName>
        <fullName evidence="4">TetR family transcriptional regulator</fullName>
    </submittedName>
</protein>
<dbReference type="RefSeq" id="WP_013639848.1">
    <property type="nucleotide sequence ID" value="NC_015186.1"/>
</dbReference>
<dbReference type="HOGENOM" id="CLU_069356_28_1_5"/>
<dbReference type="AlphaFoldDB" id="F0IXD0"/>
<accession>F0IXD0</accession>
<evidence type="ECO:0000256" key="3">
    <source>
        <dbReference type="ARBA" id="ARBA00023163"/>
    </source>
</evidence>
<organism evidence="4 5">
    <name type="scientific">Acidiphilium multivorum (strain DSM 11245 / JCM 8867 / NBRC 100883 / AIU 301)</name>
    <dbReference type="NCBI Taxonomy" id="926570"/>
    <lineage>
        <taxon>Bacteria</taxon>
        <taxon>Pseudomonadati</taxon>
        <taxon>Pseudomonadota</taxon>
        <taxon>Alphaproteobacteria</taxon>
        <taxon>Acetobacterales</taxon>
        <taxon>Acidocellaceae</taxon>
        <taxon>Acidiphilium</taxon>
    </lineage>
</organism>
<reference evidence="4 5" key="1">
    <citation type="submission" date="2010-12" db="EMBL/GenBank/DDBJ databases">
        <title>Whole genome sequence of Acidiphilium multivorum AIU301.</title>
        <authorList>
            <person name="Narita-Yamada S."/>
            <person name="Nakamura S."/>
            <person name="Ito N."/>
            <person name="Takarada H."/>
            <person name="Katano Y."/>
            <person name="Nakazawa H."/>
            <person name="Hosoyama A."/>
            <person name="Yamada R."/>
            <person name="Fujita N."/>
        </authorList>
    </citation>
    <scope>NUCLEOTIDE SEQUENCE [LARGE SCALE GENOMIC DNA]</scope>
    <source>
        <strain evidence="5">DSM 11245 / JCM 8867 / AIU301</strain>
    </source>
</reference>
<dbReference type="EMBL" id="AP012035">
    <property type="protein sequence ID" value="BAJ80540.1"/>
    <property type="molecule type" value="Genomic_DNA"/>
</dbReference>
<keyword evidence="2" id="KW-0238">DNA-binding</keyword>
<dbReference type="Proteomes" id="UP000007100">
    <property type="component" value="Chromosome"/>
</dbReference>
<dbReference type="SUPFAM" id="SSF48498">
    <property type="entry name" value="Tetracyclin repressor-like, C-terminal domain"/>
    <property type="match status" value="1"/>
</dbReference>
<dbReference type="Pfam" id="PF21993">
    <property type="entry name" value="TetR_C_13_2"/>
    <property type="match status" value="1"/>
</dbReference>
<dbReference type="PROSITE" id="PS50977">
    <property type="entry name" value="HTH_TETR_2"/>
    <property type="match status" value="1"/>
</dbReference>
<evidence type="ECO:0000256" key="1">
    <source>
        <dbReference type="ARBA" id="ARBA00023015"/>
    </source>
</evidence>
<keyword evidence="1" id="KW-0805">Transcription regulation</keyword>
<evidence type="ECO:0000313" key="4">
    <source>
        <dbReference type="EMBL" id="BAJ80540.1"/>
    </source>
</evidence>
<dbReference type="OrthoDB" id="9811084at2"/>
<dbReference type="PANTHER" id="PTHR47506">
    <property type="entry name" value="TRANSCRIPTIONAL REGULATORY PROTEIN"/>
    <property type="match status" value="1"/>
</dbReference>
<dbReference type="InterPro" id="IPR054156">
    <property type="entry name" value="YxaF_TetR_C"/>
</dbReference>